<dbReference type="EMBL" id="JMPJ01000040">
    <property type="protein sequence ID" value="KFC82595.1"/>
    <property type="molecule type" value="Genomic_DNA"/>
</dbReference>
<feature type="transmembrane region" description="Helical" evidence="5">
    <location>
        <begin position="294"/>
        <end position="313"/>
    </location>
</feature>
<evidence type="ECO:0000256" key="4">
    <source>
        <dbReference type="ARBA" id="ARBA00023136"/>
    </source>
</evidence>
<keyword evidence="2 5" id="KW-0812">Transmembrane</keyword>
<dbReference type="GeneID" id="78379840"/>
<evidence type="ECO:0000256" key="3">
    <source>
        <dbReference type="ARBA" id="ARBA00022989"/>
    </source>
</evidence>
<dbReference type="GO" id="GO:0016020">
    <property type="term" value="C:membrane"/>
    <property type="evidence" value="ECO:0007669"/>
    <property type="project" value="UniProtKB-SubCell"/>
</dbReference>
<dbReference type="Gene3D" id="1.20.1250.20">
    <property type="entry name" value="MFS general substrate transporter like domains"/>
    <property type="match status" value="1"/>
</dbReference>
<feature type="transmembrane region" description="Helical" evidence="5">
    <location>
        <begin position="241"/>
        <end position="258"/>
    </location>
</feature>
<dbReference type="InterPro" id="IPR051788">
    <property type="entry name" value="MFS_Transporter"/>
</dbReference>
<accession>A0A085GFV0</accession>
<dbReference type="STRING" id="910964.GEAM_1493"/>
<dbReference type="AlphaFoldDB" id="A0A085GFV0"/>
<dbReference type="SUPFAM" id="SSF103473">
    <property type="entry name" value="MFS general substrate transporter"/>
    <property type="match status" value="1"/>
</dbReference>
<dbReference type="InterPro" id="IPR036259">
    <property type="entry name" value="MFS_trans_sf"/>
</dbReference>
<keyword evidence="8" id="KW-1185">Reference proteome</keyword>
<gene>
    <name evidence="7" type="ORF">GEAM_1493</name>
</gene>
<protein>
    <submittedName>
        <fullName evidence="7">MosC family membrane protein</fullName>
    </submittedName>
</protein>
<feature type="transmembrane region" description="Helical" evidence="5">
    <location>
        <begin position="133"/>
        <end position="153"/>
    </location>
</feature>
<proteinExistence type="predicted"/>
<dbReference type="Pfam" id="PF07690">
    <property type="entry name" value="MFS_1"/>
    <property type="match status" value="1"/>
</dbReference>
<comment type="caution">
    <text evidence="7">The sequence shown here is derived from an EMBL/GenBank/DDBJ whole genome shotgun (WGS) entry which is preliminary data.</text>
</comment>
<dbReference type="GO" id="GO:0022857">
    <property type="term" value="F:transmembrane transporter activity"/>
    <property type="evidence" value="ECO:0007669"/>
    <property type="project" value="InterPro"/>
</dbReference>
<dbReference type="OrthoDB" id="9810941at2"/>
<feature type="transmembrane region" description="Helical" evidence="5">
    <location>
        <begin position="334"/>
        <end position="351"/>
    </location>
</feature>
<feature type="transmembrane region" description="Helical" evidence="5">
    <location>
        <begin position="12"/>
        <end position="31"/>
    </location>
</feature>
<feature type="transmembrane region" description="Helical" evidence="5">
    <location>
        <begin position="270"/>
        <end position="288"/>
    </location>
</feature>
<evidence type="ECO:0000313" key="7">
    <source>
        <dbReference type="EMBL" id="KFC82595.1"/>
    </source>
</evidence>
<feature type="transmembrane region" description="Helical" evidence="5">
    <location>
        <begin position="43"/>
        <end position="61"/>
    </location>
</feature>
<feature type="transmembrane region" description="Helical" evidence="5">
    <location>
        <begin position="202"/>
        <end position="221"/>
    </location>
</feature>
<dbReference type="Proteomes" id="UP000028640">
    <property type="component" value="Unassembled WGS sequence"/>
</dbReference>
<dbReference type="InterPro" id="IPR020846">
    <property type="entry name" value="MFS_dom"/>
</dbReference>
<dbReference type="CDD" id="cd17393">
    <property type="entry name" value="MFS_MosC_like"/>
    <property type="match status" value="1"/>
</dbReference>
<dbReference type="InterPro" id="IPR011701">
    <property type="entry name" value="MFS"/>
</dbReference>
<dbReference type="PROSITE" id="PS50850">
    <property type="entry name" value="MFS"/>
    <property type="match status" value="1"/>
</dbReference>
<organism evidence="7 8">
    <name type="scientific">Ewingella americana (strain ATCC 33852 / DSM 4580 / CCUG 14506 / JCM 5911 / LMG 7869 / NCTC 12157 / CDC 1468-78)</name>
    <dbReference type="NCBI Taxonomy" id="910964"/>
    <lineage>
        <taxon>Bacteria</taxon>
        <taxon>Pseudomonadati</taxon>
        <taxon>Pseudomonadota</taxon>
        <taxon>Gammaproteobacteria</taxon>
        <taxon>Enterobacterales</taxon>
        <taxon>Yersiniaceae</taxon>
        <taxon>Ewingella</taxon>
    </lineage>
</organism>
<evidence type="ECO:0000256" key="1">
    <source>
        <dbReference type="ARBA" id="ARBA00004141"/>
    </source>
</evidence>
<keyword evidence="3 5" id="KW-1133">Transmembrane helix</keyword>
<sequence length="378" mass="40887">MTKHNAVRSLCLLYLFNGMVFSTWGIFIPYFKQFHGINDAALSMAMFSMSAGAILVMGRAGRLVNAIGTRKSLIIFSVLYPLMLLLLFLSPSFYLACGFMLLFGMSLAVLDVAMNVEATALEKHLNRPILSTIHGMFSLGGIVGSLSGLLAQALGLKPLPYVILMMLLIALFSQWLSRNLRGVTTVEQGEEMVHVAMLKQPLRLWLVGTLAFLALFSEGAMYDWSTVYIKEILRPDPHYNYLGYALFSTGMTLGRLTGDRLRKRAGDAKLLTVMACVGVLGIALILLVNSFGLSLVGFFLLGLGLANMMPLLFMAAAKGDSPNTSASIAMVTRLAYAGMLTGPVIIGGISVHFGLQAALWVISATLALIALTGGRLMR</sequence>
<feature type="domain" description="Major facilitator superfamily (MFS) profile" evidence="6">
    <location>
        <begin position="6"/>
        <end position="378"/>
    </location>
</feature>
<dbReference type="RefSeq" id="WP_051899439.1">
    <property type="nucleotide sequence ID" value="NZ_JMPJ01000040.1"/>
</dbReference>
<evidence type="ECO:0000256" key="5">
    <source>
        <dbReference type="SAM" id="Phobius"/>
    </source>
</evidence>
<comment type="subcellular location">
    <subcellularLocation>
        <location evidence="1">Membrane</location>
        <topology evidence="1">Multi-pass membrane protein</topology>
    </subcellularLocation>
</comment>
<feature type="transmembrane region" description="Helical" evidence="5">
    <location>
        <begin position="73"/>
        <end position="94"/>
    </location>
</feature>
<feature type="transmembrane region" description="Helical" evidence="5">
    <location>
        <begin position="159"/>
        <end position="176"/>
    </location>
</feature>
<evidence type="ECO:0000259" key="6">
    <source>
        <dbReference type="PROSITE" id="PS50850"/>
    </source>
</evidence>
<name>A0A085GFV0_EWIA3</name>
<keyword evidence="4 5" id="KW-0472">Membrane</keyword>
<evidence type="ECO:0000256" key="2">
    <source>
        <dbReference type="ARBA" id="ARBA00022692"/>
    </source>
</evidence>
<evidence type="ECO:0000313" key="8">
    <source>
        <dbReference type="Proteomes" id="UP000028640"/>
    </source>
</evidence>
<reference evidence="7 8" key="1">
    <citation type="submission" date="2014-05" db="EMBL/GenBank/DDBJ databases">
        <title>ATOL: Assembling a taxonomically balanced genome-scale reconstruction of the evolutionary history of the Enterobacteriaceae.</title>
        <authorList>
            <person name="Plunkett G.III."/>
            <person name="Neeno-Eckwall E.C."/>
            <person name="Glasner J.D."/>
            <person name="Perna N.T."/>
        </authorList>
    </citation>
    <scope>NUCLEOTIDE SEQUENCE [LARGE SCALE GENOMIC DNA]</scope>
    <source>
        <strain evidence="7 8">ATCC 33852</strain>
    </source>
</reference>
<dbReference type="eggNOG" id="COG2814">
    <property type="taxonomic scope" value="Bacteria"/>
</dbReference>
<dbReference type="PANTHER" id="PTHR23514">
    <property type="entry name" value="BYPASS OF STOP CODON PROTEIN 6"/>
    <property type="match status" value="1"/>
</dbReference>
<feature type="transmembrane region" description="Helical" evidence="5">
    <location>
        <begin position="100"/>
        <end position="121"/>
    </location>
</feature>
<dbReference type="PANTHER" id="PTHR23514:SF13">
    <property type="entry name" value="INNER MEMBRANE PROTEIN YBJJ"/>
    <property type="match status" value="1"/>
</dbReference>
<feature type="transmembrane region" description="Helical" evidence="5">
    <location>
        <begin position="357"/>
        <end position="377"/>
    </location>
</feature>